<comment type="caution">
    <text evidence="6">The sequence shown here is derived from an EMBL/GenBank/DDBJ whole genome shotgun (WGS) entry which is preliminary data.</text>
</comment>
<dbReference type="EMBL" id="SMFY01000003">
    <property type="protein sequence ID" value="TCK23525.1"/>
    <property type="molecule type" value="Genomic_DNA"/>
</dbReference>
<evidence type="ECO:0000313" key="6">
    <source>
        <dbReference type="EMBL" id="TCK23525.1"/>
    </source>
</evidence>
<dbReference type="OrthoDB" id="9797536at2"/>
<keyword evidence="2" id="KW-0813">Transport</keyword>
<dbReference type="Gene3D" id="3.40.50.300">
    <property type="entry name" value="P-loop containing nucleotide triphosphate hydrolases"/>
    <property type="match status" value="1"/>
</dbReference>
<gene>
    <name evidence="6" type="ORF">EV667_3363</name>
</gene>
<dbReference type="InterPro" id="IPR050166">
    <property type="entry name" value="ABC_transporter_ATP-bind"/>
</dbReference>
<keyword evidence="4 6" id="KW-0067">ATP-binding</keyword>
<evidence type="ECO:0000256" key="2">
    <source>
        <dbReference type="ARBA" id="ARBA00022448"/>
    </source>
</evidence>
<dbReference type="InterPro" id="IPR027417">
    <property type="entry name" value="P-loop_NTPase"/>
</dbReference>
<dbReference type="Proteomes" id="UP000295030">
    <property type="component" value="Unassembled WGS sequence"/>
</dbReference>
<organism evidence="6 7">
    <name type="scientific">Ancylobacter aquaticus</name>
    <dbReference type="NCBI Taxonomy" id="100"/>
    <lineage>
        <taxon>Bacteria</taxon>
        <taxon>Pseudomonadati</taxon>
        <taxon>Pseudomonadota</taxon>
        <taxon>Alphaproteobacteria</taxon>
        <taxon>Hyphomicrobiales</taxon>
        <taxon>Xanthobacteraceae</taxon>
        <taxon>Ancylobacter</taxon>
    </lineage>
</organism>
<dbReference type="RefSeq" id="WP_131836478.1">
    <property type="nucleotide sequence ID" value="NZ_SMFY01000003.1"/>
</dbReference>
<dbReference type="PROSITE" id="PS50893">
    <property type="entry name" value="ABC_TRANSPORTER_2"/>
    <property type="match status" value="1"/>
</dbReference>
<evidence type="ECO:0000256" key="4">
    <source>
        <dbReference type="ARBA" id="ARBA00022840"/>
    </source>
</evidence>
<evidence type="ECO:0000256" key="3">
    <source>
        <dbReference type="ARBA" id="ARBA00022741"/>
    </source>
</evidence>
<accession>A0A4R1HRT5</accession>
<sequence length="263" mass="29068">MSSRPAISIRSVSKRWTPEGRAPVQALSNLTFDVAPGEFIVLLGPSGCGKSTLLYMIAGLEDVSGGAIFCDGEPVTEPSAERGLIFQEASLFPWLTIADNVAFGLAIQHEQPVRRREIAIEMLKRVGLGDMLDKKPDELSGGMRQRAACARALAMRPKVLMMDEPFAALDVQTRSRMQDFLLQIWRDSGACVLLVTHSIDEAISLADRVVVFTARPGQVKTIVPIDLPRPRQSRDPRYHAYRDMFTELLADEVERAFAEQEAG</sequence>
<dbReference type="SMART" id="SM00382">
    <property type="entry name" value="AAA"/>
    <property type="match status" value="1"/>
</dbReference>
<name>A0A4R1HRT5_ANCAQ</name>
<evidence type="ECO:0000313" key="7">
    <source>
        <dbReference type="Proteomes" id="UP000295030"/>
    </source>
</evidence>
<dbReference type="CDD" id="cd03293">
    <property type="entry name" value="ABC_NrtD_SsuB_transporters"/>
    <property type="match status" value="1"/>
</dbReference>
<dbReference type="SUPFAM" id="SSF52540">
    <property type="entry name" value="P-loop containing nucleoside triphosphate hydrolases"/>
    <property type="match status" value="1"/>
</dbReference>
<evidence type="ECO:0000259" key="5">
    <source>
        <dbReference type="PROSITE" id="PS50893"/>
    </source>
</evidence>
<comment type="similarity">
    <text evidence="1">Belongs to the ABC transporter superfamily.</text>
</comment>
<feature type="domain" description="ABC transporter" evidence="5">
    <location>
        <begin position="7"/>
        <end position="239"/>
    </location>
</feature>
<protein>
    <submittedName>
        <fullName evidence="6">NitT/TauT family transport system ATP-binding protein</fullName>
    </submittedName>
</protein>
<dbReference type="GO" id="GO:0016887">
    <property type="term" value="F:ATP hydrolysis activity"/>
    <property type="evidence" value="ECO:0007669"/>
    <property type="project" value="InterPro"/>
</dbReference>
<keyword evidence="7" id="KW-1185">Reference proteome</keyword>
<dbReference type="InterPro" id="IPR003593">
    <property type="entry name" value="AAA+_ATPase"/>
</dbReference>
<dbReference type="PANTHER" id="PTHR42788:SF13">
    <property type="entry name" value="ALIPHATIC SULFONATES IMPORT ATP-BINDING PROTEIN SSUB"/>
    <property type="match status" value="1"/>
</dbReference>
<dbReference type="AlphaFoldDB" id="A0A4R1HRT5"/>
<dbReference type="GO" id="GO:0005524">
    <property type="term" value="F:ATP binding"/>
    <property type="evidence" value="ECO:0007669"/>
    <property type="project" value="UniProtKB-KW"/>
</dbReference>
<dbReference type="PANTHER" id="PTHR42788">
    <property type="entry name" value="TAURINE IMPORT ATP-BINDING PROTEIN-RELATED"/>
    <property type="match status" value="1"/>
</dbReference>
<dbReference type="Pfam" id="PF00005">
    <property type="entry name" value="ABC_tran"/>
    <property type="match status" value="1"/>
</dbReference>
<reference evidence="6 7" key="1">
    <citation type="submission" date="2019-03" db="EMBL/GenBank/DDBJ databases">
        <title>Genomic Encyclopedia of Type Strains, Phase IV (KMG-IV): sequencing the most valuable type-strain genomes for metagenomic binning, comparative biology and taxonomic classification.</title>
        <authorList>
            <person name="Goeker M."/>
        </authorList>
    </citation>
    <scope>NUCLEOTIDE SEQUENCE [LARGE SCALE GENOMIC DNA]</scope>
    <source>
        <strain evidence="6 7">DSM 101</strain>
    </source>
</reference>
<keyword evidence="3" id="KW-0547">Nucleotide-binding</keyword>
<evidence type="ECO:0000256" key="1">
    <source>
        <dbReference type="ARBA" id="ARBA00005417"/>
    </source>
</evidence>
<dbReference type="InterPro" id="IPR003439">
    <property type="entry name" value="ABC_transporter-like_ATP-bd"/>
</dbReference>
<proteinExistence type="inferred from homology"/>